<feature type="non-terminal residue" evidence="1">
    <location>
        <position position="1"/>
    </location>
</feature>
<protein>
    <submittedName>
        <fullName evidence="1">Uncharacterized protein</fullName>
    </submittedName>
</protein>
<keyword evidence="2" id="KW-1185">Reference proteome</keyword>
<dbReference type="EMBL" id="ML210356">
    <property type="protein sequence ID" value="TFK19174.1"/>
    <property type="molecule type" value="Genomic_DNA"/>
</dbReference>
<reference evidence="1 2" key="1">
    <citation type="journal article" date="2019" name="Nat. Ecol. Evol.">
        <title>Megaphylogeny resolves global patterns of mushroom evolution.</title>
        <authorList>
            <person name="Varga T."/>
            <person name="Krizsan K."/>
            <person name="Foldi C."/>
            <person name="Dima B."/>
            <person name="Sanchez-Garcia M."/>
            <person name="Sanchez-Ramirez S."/>
            <person name="Szollosi G.J."/>
            <person name="Szarkandi J.G."/>
            <person name="Papp V."/>
            <person name="Albert L."/>
            <person name="Andreopoulos W."/>
            <person name="Angelini C."/>
            <person name="Antonin V."/>
            <person name="Barry K.W."/>
            <person name="Bougher N.L."/>
            <person name="Buchanan P."/>
            <person name="Buyck B."/>
            <person name="Bense V."/>
            <person name="Catcheside P."/>
            <person name="Chovatia M."/>
            <person name="Cooper J."/>
            <person name="Damon W."/>
            <person name="Desjardin D."/>
            <person name="Finy P."/>
            <person name="Geml J."/>
            <person name="Haridas S."/>
            <person name="Hughes K."/>
            <person name="Justo A."/>
            <person name="Karasinski D."/>
            <person name="Kautmanova I."/>
            <person name="Kiss B."/>
            <person name="Kocsube S."/>
            <person name="Kotiranta H."/>
            <person name="LaButti K.M."/>
            <person name="Lechner B.E."/>
            <person name="Liimatainen K."/>
            <person name="Lipzen A."/>
            <person name="Lukacs Z."/>
            <person name="Mihaltcheva S."/>
            <person name="Morgado L.N."/>
            <person name="Niskanen T."/>
            <person name="Noordeloos M.E."/>
            <person name="Ohm R.A."/>
            <person name="Ortiz-Santana B."/>
            <person name="Ovrebo C."/>
            <person name="Racz N."/>
            <person name="Riley R."/>
            <person name="Savchenko A."/>
            <person name="Shiryaev A."/>
            <person name="Soop K."/>
            <person name="Spirin V."/>
            <person name="Szebenyi C."/>
            <person name="Tomsovsky M."/>
            <person name="Tulloss R.E."/>
            <person name="Uehling J."/>
            <person name="Grigoriev I.V."/>
            <person name="Vagvolgyi C."/>
            <person name="Papp T."/>
            <person name="Martin F.M."/>
            <person name="Miettinen O."/>
            <person name="Hibbett D.S."/>
            <person name="Nagy L.G."/>
        </authorList>
    </citation>
    <scope>NUCLEOTIDE SEQUENCE [LARGE SCALE GENOMIC DNA]</scope>
    <source>
        <strain evidence="1 2">CBS 121175</strain>
    </source>
</reference>
<feature type="non-terminal residue" evidence="1">
    <location>
        <position position="195"/>
    </location>
</feature>
<evidence type="ECO:0000313" key="1">
    <source>
        <dbReference type="EMBL" id="TFK19174.1"/>
    </source>
</evidence>
<sequence length="195" mass="22353">INQLQGTSVGFLFTESPVHSSSQPPDVPIIEISPVKRRMDHKLEKKTYSREEVDEMLALKQAETNYWKGAAIHQQAALVLNCAYTGRLRQQLGAKEDKGSKKVNKRLFADGKAQVLTQPELIQRVAEMEQKQQEIADNKANRAVAKDKLADQVAEWKVREKDRVKENMRRKELYDQAMVKWRAQRADAKARGQKL</sequence>
<proteinExistence type="predicted"/>
<gene>
    <name evidence="1" type="ORF">FA15DRAFT_560737</name>
</gene>
<dbReference type="STRING" id="230819.A0A5C3KGU7"/>
<dbReference type="AlphaFoldDB" id="A0A5C3KGU7"/>
<dbReference type="Proteomes" id="UP000307440">
    <property type="component" value="Unassembled WGS sequence"/>
</dbReference>
<organism evidence="1 2">
    <name type="scientific">Coprinopsis marcescibilis</name>
    <name type="common">Agaric fungus</name>
    <name type="synonym">Psathyrella marcescibilis</name>
    <dbReference type="NCBI Taxonomy" id="230819"/>
    <lineage>
        <taxon>Eukaryota</taxon>
        <taxon>Fungi</taxon>
        <taxon>Dikarya</taxon>
        <taxon>Basidiomycota</taxon>
        <taxon>Agaricomycotina</taxon>
        <taxon>Agaricomycetes</taxon>
        <taxon>Agaricomycetidae</taxon>
        <taxon>Agaricales</taxon>
        <taxon>Agaricineae</taxon>
        <taxon>Psathyrellaceae</taxon>
        <taxon>Coprinopsis</taxon>
    </lineage>
</organism>
<dbReference type="OrthoDB" id="3269232at2759"/>
<name>A0A5C3KGU7_COPMA</name>
<evidence type="ECO:0000313" key="2">
    <source>
        <dbReference type="Proteomes" id="UP000307440"/>
    </source>
</evidence>
<accession>A0A5C3KGU7</accession>